<keyword evidence="2" id="KW-1185">Reference proteome</keyword>
<dbReference type="EMBL" id="LKHP01000005">
    <property type="protein sequence ID" value="KRQ87038.1"/>
    <property type="molecule type" value="Genomic_DNA"/>
</dbReference>
<dbReference type="OrthoDB" id="1957165at2"/>
<dbReference type="RefSeq" id="WP_057978181.1">
    <property type="nucleotide sequence ID" value="NZ_LKHP01000005.1"/>
</dbReference>
<dbReference type="PATRIC" id="fig|908809.3.peg.1238"/>
<reference evidence="1 2" key="1">
    <citation type="submission" date="2015-09" db="EMBL/GenBank/DDBJ databases">
        <title>Draft genome sequence of a Caloramator mitchellensis, a moderate thermophile from the Great Artesian Basin of Australia.</title>
        <authorList>
            <person name="Patel B.K."/>
        </authorList>
    </citation>
    <scope>NUCLEOTIDE SEQUENCE [LARGE SCALE GENOMIC DNA]</scope>
    <source>
        <strain evidence="1 2">VF08</strain>
    </source>
</reference>
<sequence>MQFIMIAIGIVLIFIALKLNTKKKEADIVEKFDNLVENKIKDESDMKLSFIMDQIKELNLRFENVEDSILLLSAKIDEIQKVKFSDAPTKNEEVNKPNIVVEEKNEEELLDLNDLIYKLNEQGYSVDDISSKLNIGKGEVLLRLGLKKAKV</sequence>
<organism evidence="1 2">
    <name type="scientific">Caloramator mitchellensis</name>
    <dbReference type="NCBI Taxonomy" id="908809"/>
    <lineage>
        <taxon>Bacteria</taxon>
        <taxon>Bacillati</taxon>
        <taxon>Bacillota</taxon>
        <taxon>Clostridia</taxon>
        <taxon>Eubacteriales</taxon>
        <taxon>Clostridiaceae</taxon>
        <taxon>Caloramator</taxon>
    </lineage>
</organism>
<protein>
    <submittedName>
        <fullName evidence="1">Uncharacterized protein</fullName>
    </submittedName>
</protein>
<dbReference type="AlphaFoldDB" id="A0A0R3K0K5"/>
<comment type="caution">
    <text evidence="1">The sequence shown here is derived from an EMBL/GenBank/DDBJ whole genome shotgun (WGS) entry which is preliminary data.</text>
</comment>
<evidence type="ECO:0000313" key="1">
    <source>
        <dbReference type="EMBL" id="KRQ87038.1"/>
    </source>
</evidence>
<evidence type="ECO:0000313" key="2">
    <source>
        <dbReference type="Proteomes" id="UP000052015"/>
    </source>
</evidence>
<dbReference type="Proteomes" id="UP000052015">
    <property type="component" value="Unassembled WGS sequence"/>
</dbReference>
<proteinExistence type="predicted"/>
<dbReference type="InterPro" id="IPR046118">
    <property type="entry name" value="DUF6115"/>
</dbReference>
<gene>
    <name evidence="1" type="ORF">ABG79_01231</name>
</gene>
<dbReference type="Pfam" id="PF19610">
    <property type="entry name" value="DUF6115"/>
    <property type="match status" value="1"/>
</dbReference>
<dbReference type="STRING" id="908809.ABG79_01231"/>
<accession>A0A0R3K0K5</accession>
<name>A0A0R3K0K5_CALMK</name>